<proteinExistence type="predicted"/>
<dbReference type="AlphaFoldDB" id="A0A017SWI8"/>
<keyword evidence="1" id="KW-0732">Signal</keyword>
<feature type="domain" description="Chalcone isomerase" evidence="2">
    <location>
        <begin position="39"/>
        <end position="169"/>
    </location>
</feature>
<dbReference type="SUPFAM" id="SSF54626">
    <property type="entry name" value="Chalcone isomerase"/>
    <property type="match status" value="1"/>
</dbReference>
<name>A0A017SWI8_9BACT</name>
<comment type="caution">
    <text evidence="3">The sequence shown here is derived from an EMBL/GenBank/DDBJ whole genome shotgun (WGS) entry which is preliminary data.</text>
</comment>
<organism evidence="3 4">
    <name type="scientific">Chondromyces apiculatus DSM 436</name>
    <dbReference type="NCBI Taxonomy" id="1192034"/>
    <lineage>
        <taxon>Bacteria</taxon>
        <taxon>Pseudomonadati</taxon>
        <taxon>Myxococcota</taxon>
        <taxon>Polyangia</taxon>
        <taxon>Polyangiales</taxon>
        <taxon>Polyangiaceae</taxon>
        <taxon>Chondromyces</taxon>
    </lineage>
</organism>
<dbReference type="Pfam" id="PF16036">
    <property type="entry name" value="Chalcone_3"/>
    <property type="match status" value="1"/>
</dbReference>
<dbReference type="OrthoDB" id="5510754at2"/>
<dbReference type="InterPro" id="IPR016088">
    <property type="entry name" value="Chalcone_isomerase_3-sand"/>
</dbReference>
<dbReference type="InterPro" id="IPR016087">
    <property type="entry name" value="Chalcone_isomerase"/>
</dbReference>
<dbReference type="EMBL" id="ASRX01000088">
    <property type="protein sequence ID" value="EYF01107.1"/>
    <property type="molecule type" value="Genomic_DNA"/>
</dbReference>
<feature type="chain" id="PRO_5001496095" description="Chalcone isomerase domain-containing protein" evidence="1">
    <location>
        <begin position="28"/>
        <end position="184"/>
    </location>
</feature>
<dbReference type="GO" id="GO:0016872">
    <property type="term" value="F:intramolecular lyase activity"/>
    <property type="evidence" value="ECO:0007669"/>
    <property type="project" value="InterPro"/>
</dbReference>
<sequence>MKTARSKIALLVPALMALMLAVTNLWALEPGPDGYYQTGEGIRVKTFAFIDVNVYRITHSIKQLPGTKSKQALIDADVDKKFVLTLMRDVDLEKMQNALKDSLALNGYKNKANVDKFLGAMTKELKENSRVTISYSAEKKATTIKLDGGTATVEGVDFMKGVWSIWFGKIDQPKLTEQLMSKLP</sequence>
<dbReference type="RefSeq" id="WP_044249962.1">
    <property type="nucleotide sequence ID" value="NZ_ASRX01000088.1"/>
</dbReference>
<protein>
    <recommendedName>
        <fullName evidence="2">Chalcone isomerase domain-containing protein</fullName>
    </recommendedName>
</protein>
<dbReference type="STRING" id="1192034.CAP_8612"/>
<gene>
    <name evidence="3" type="ORF">CAP_8612</name>
</gene>
<evidence type="ECO:0000256" key="1">
    <source>
        <dbReference type="SAM" id="SignalP"/>
    </source>
</evidence>
<accession>A0A017SWI8</accession>
<feature type="signal peptide" evidence="1">
    <location>
        <begin position="1"/>
        <end position="27"/>
    </location>
</feature>
<keyword evidence="4" id="KW-1185">Reference proteome</keyword>
<reference evidence="3 4" key="1">
    <citation type="submission" date="2013-05" db="EMBL/GenBank/DDBJ databases">
        <title>Genome assembly of Chondromyces apiculatus DSM 436.</title>
        <authorList>
            <person name="Sharma G."/>
            <person name="Khatri I."/>
            <person name="Kaur C."/>
            <person name="Mayilraj S."/>
            <person name="Subramanian S."/>
        </authorList>
    </citation>
    <scope>NUCLEOTIDE SEQUENCE [LARGE SCALE GENOMIC DNA]</scope>
    <source>
        <strain evidence="3 4">DSM 436</strain>
    </source>
</reference>
<evidence type="ECO:0000259" key="2">
    <source>
        <dbReference type="Pfam" id="PF16036"/>
    </source>
</evidence>
<evidence type="ECO:0000313" key="3">
    <source>
        <dbReference type="EMBL" id="EYF01107.1"/>
    </source>
</evidence>
<evidence type="ECO:0000313" key="4">
    <source>
        <dbReference type="Proteomes" id="UP000019678"/>
    </source>
</evidence>
<dbReference type="Gene3D" id="3.50.70.10">
    <property type="match status" value="1"/>
</dbReference>
<dbReference type="InterPro" id="IPR036298">
    <property type="entry name" value="Chalcone_isomerase_sf"/>
</dbReference>
<dbReference type="Proteomes" id="UP000019678">
    <property type="component" value="Unassembled WGS sequence"/>
</dbReference>